<evidence type="ECO:0000313" key="1">
    <source>
        <dbReference type="EMBL" id="GAG49603.1"/>
    </source>
</evidence>
<accession>X0YM82</accession>
<protein>
    <recommendedName>
        <fullName evidence="2">DUF3604 domain-containing protein</fullName>
    </recommendedName>
</protein>
<dbReference type="EMBL" id="BARS01054534">
    <property type="protein sequence ID" value="GAG49603.1"/>
    <property type="molecule type" value="Genomic_DNA"/>
</dbReference>
<organism evidence="1">
    <name type="scientific">marine sediment metagenome</name>
    <dbReference type="NCBI Taxonomy" id="412755"/>
    <lineage>
        <taxon>unclassified sequences</taxon>
        <taxon>metagenomes</taxon>
        <taxon>ecological metagenomes</taxon>
    </lineage>
</organism>
<dbReference type="Gene3D" id="3.20.20.140">
    <property type="entry name" value="Metal-dependent hydrolases"/>
    <property type="match status" value="1"/>
</dbReference>
<dbReference type="SUPFAM" id="SSF89550">
    <property type="entry name" value="PHP domain-like"/>
    <property type="match status" value="1"/>
</dbReference>
<dbReference type="InterPro" id="IPR016195">
    <property type="entry name" value="Pol/histidinol_Pase-like"/>
</dbReference>
<reference evidence="1" key="1">
    <citation type="journal article" date="2014" name="Front. Microbiol.">
        <title>High frequency of phylogenetically diverse reductive dehalogenase-homologous genes in deep subseafloor sedimentary metagenomes.</title>
        <authorList>
            <person name="Kawai M."/>
            <person name="Futagami T."/>
            <person name="Toyoda A."/>
            <person name="Takaki Y."/>
            <person name="Nishi S."/>
            <person name="Hori S."/>
            <person name="Arai W."/>
            <person name="Tsubouchi T."/>
            <person name="Morono Y."/>
            <person name="Uchiyama I."/>
            <person name="Ito T."/>
            <person name="Fujiyama A."/>
            <person name="Inagaki F."/>
            <person name="Takami H."/>
        </authorList>
    </citation>
    <scope>NUCLEOTIDE SEQUENCE</scope>
    <source>
        <strain evidence="1">Expedition CK06-06</strain>
    </source>
</reference>
<evidence type="ECO:0008006" key="2">
    <source>
        <dbReference type="Google" id="ProtNLM"/>
    </source>
</evidence>
<feature type="non-terminal residue" evidence="1">
    <location>
        <position position="216"/>
    </location>
</feature>
<comment type="caution">
    <text evidence="1">The sequence shown here is derived from an EMBL/GenBank/DDBJ whole genome shotgun (WGS) entry which is preliminary data.</text>
</comment>
<sequence>HLFWGDLHVHSVLGKCGTPHLPKHPDFGYWYARDIFGHDFCSITDHASKLDEESWEQVKSSAERWHTPGEFVTLLGFEGDYDGEDGGHFNLYFPSDKGRYRNFKRNAGGTLDAVFQFAREHKALAICHHTSREKCGRDFAKSHFGGKEIEPAMEVFSQWGSSEEYASNRPTIEGRHPAPGHYYRYALKHGFHLGVVGGSDSHCTIPGGPVQGRIQA</sequence>
<dbReference type="AlphaFoldDB" id="X0YM82"/>
<proteinExistence type="predicted"/>
<feature type="non-terminal residue" evidence="1">
    <location>
        <position position="1"/>
    </location>
</feature>
<name>X0YM82_9ZZZZ</name>
<gene>
    <name evidence="1" type="ORF">S01H1_80714</name>
</gene>